<evidence type="ECO:0000256" key="1">
    <source>
        <dbReference type="SAM" id="Phobius"/>
    </source>
</evidence>
<keyword evidence="1" id="KW-0472">Membrane</keyword>
<feature type="transmembrane region" description="Helical" evidence="1">
    <location>
        <begin position="69"/>
        <end position="90"/>
    </location>
</feature>
<keyword evidence="1" id="KW-0812">Transmembrane</keyword>
<keyword evidence="1" id="KW-1133">Transmembrane helix</keyword>
<comment type="caution">
    <text evidence="2">The sequence shown here is derived from an EMBL/GenBank/DDBJ whole genome shotgun (WGS) entry which is preliminary data.</text>
</comment>
<dbReference type="GeneID" id="301458566"/>
<protein>
    <submittedName>
        <fullName evidence="2">Uncharacterized protein</fullName>
    </submittedName>
</protein>
<feature type="transmembrane region" description="Helical" evidence="1">
    <location>
        <begin position="265"/>
        <end position="285"/>
    </location>
</feature>
<feature type="transmembrane region" description="Helical" evidence="1">
    <location>
        <begin position="235"/>
        <end position="253"/>
    </location>
</feature>
<dbReference type="Proteomes" id="UP001183582">
    <property type="component" value="Unassembled WGS sequence"/>
</dbReference>
<evidence type="ECO:0000313" key="3">
    <source>
        <dbReference type="Proteomes" id="UP001183582"/>
    </source>
</evidence>
<feature type="transmembrane region" description="Helical" evidence="1">
    <location>
        <begin position="96"/>
        <end position="117"/>
    </location>
</feature>
<feature type="transmembrane region" description="Helical" evidence="1">
    <location>
        <begin position="12"/>
        <end position="30"/>
    </location>
</feature>
<feature type="transmembrane region" description="Helical" evidence="1">
    <location>
        <begin position="156"/>
        <end position="174"/>
    </location>
</feature>
<organism evidence="2 3">
    <name type="scientific">Microbacterium aurantiacum</name>
    <dbReference type="NCBI Taxonomy" id="162393"/>
    <lineage>
        <taxon>Bacteria</taxon>
        <taxon>Bacillati</taxon>
        <taxon>Actinomycetota</taxon>
        <taxon>Actinomycetes</taxon>
        <taxon>Micrococcales</taxon>
        <taxon>Microbacteriaceae</taxon>
        <taxon>Microbacterium</taxon>
    </lineage>
</organism>
<evidence type="ECO:0000313" key="2">
    <source>
        <dbReference type="EMBL" id="MDS0245940.1"/>
    </source>
</evidence>
<gene>
    <name evidence="2" type="ORF">KZC50_10005</name>
</gene>
<accession>A0AAJ2HE74</accession>
<proteinExistence type="predicted"/>
<dbReference type="RefSeq" id="WP_310891607.1">
    <property type="nucleotide sequence ID" value="NZ_BAAAGR010000002.1"/>
</dbReference>
<sequence>MAIDLGDPIQVLTALLLLVLAVVSAVMLLLTRRPSWAERQAYRLSERAGLPFGSDSVHDAVIARVRRSAAVSLISTLVAVVLTATVWLALPAARSPYLLWALAFVILVVVIAGSTVIDQLRDTTFHPTPSDTRVARLATVGVRQYLDGWRTRTPDVLLVCGAGMTVVVLAAGFLGLVAPVWSGVGLLTLAFALSVRVASTAMERRVLAHPQPATDGLELAWDDLFRTDALRSLRMSAALAAWVPVGLSFAVLLRAGLPLASSDAGAVLGVFPWWGIPALQVLYTVGQGRLRADLLPCAPRATAGGRPA</sequence>
<name>A0AAJ2HE74_9MICO</name>
<reference evidence="2 3" key="1">
    <citation type="submission" date="2021-06" db="EMBL/GenBank/DDBJ databases">
        <title>Genome-based taxonomic framework of Microbacterium strains isolated from marine environment, the description of four new species and reclassification of four preexisting species.</title>
        <authorList>
            <person name="Lee S.D."/>
            <person name="Kim S.-M."/>
            <person name="Byeon Y.-S."/>
            <person name="Yang H.L."/>
            <person name="Kim I.S."/>
        </authorList>
    </citation>
    <scope>NUCLEOTIDE SEQUENCE [LARGE SCALE GENOMIC DNA]</scope>
    <source>
        <strain evidence="2 3">KACC 20514</strain>
    </source>
</reference>
<dbReference type="EMBL" id="JAHWXH010000002">
    <property type="protein sequence ID" value="MDS0245940.1"/>
    <property type="molecule type" value="Genomic_DNA"/>
</dbReference>
<dbReference type="AlphaFoldDB" id="A0AAJ2HE74"/>